<evidence type="ECO:0000313" key="5">
    <source>
        <dbReference type="Proteomes" id="UP001238805"/>
    </source>
</evidence>
<organism evidence="4 5">
    <name type="scientific">Corynebacterium suedekumii</name>
    <dbReference type="NCBI Taxonomy" id="3049801"/>
    <lineage>
        <taxon>Bacteria</taxon>
        <taxon>Bacillati</taxon>
        <taxon>Actinomycetota</taxon>
        <taxon>Actinomycetes</taxon>
        <taxon>Mycobacteriales</taxon>
        <taxon>Corynebacteriaceae</taxon>
        <taxon>Corynebacterium</taxon>
    </lineage>
</organism>
<dbReference type="PANTHER" id="PTHR46470">
    <property type="entry name" value="N-ACYLNEURAMINATE-9-PHOSPHATASE"/>
    <property type="match status" value="1"/>
</dbReference>
<keyword evidence="2 4" id="KW-0378">Hydrolase</keyword>
<protein>
    <submittedName>
        <fullName evidence="4">HAD family hydrolase</fullName>
        <ecNumber evidence="4">3.1.3.-</ecNumber>
    </submittedName>
</protein>
<dbReference type="Gene3D" id="1.20.120.1600">
    <property type="match status" value="1"/>
</dbReference>
<reference evidence="4 5" key="1">
    <citation type="submission" date="2023-05" db="EMBL/GenBank/DDBJ databases">
        <title>Corynebacterium suedekumii sp. nov. and Corynebacterium breve sp. nov. isolated from raw cow's milk.</title>
        <authorList>
            <person name="Baer M.K."/>
            <person name="Mehl L."/>
            <person name="Hellmuth R."/>
            <person name="Marke G."/>
            <person name="Lipski A."/>
        </authorList>
    </citation>
    <scope>NUCLEOTIDE SEQUENCE [LARGE SCALE GENOMIC DNA]</scope>
    <source>
        <strain evidence="4 5">LM112</strain>
    </source>
</reference>
<evidence type="ECO:0000256" key="1">
    <source>
        <dbReference type="ARBA" id="ARBA00001946"/>
    </source>
</evidence>
<gene>
    <name evidence="4" type="ORF">QP029_03370</name>
</gene>
<dbReference type="Pfam" id="PF00702">
    <property type="entry name" value="Hydrolase"/>
    <property type="match status" value="1"/>
</dbReference>
<dbReference type="SFLD" id="SFLDG01129">
    <property type="entry name" value="C1.5:_HAD__Beta-PGM__Phosphata"/>
    <property type="match status" value="1"/>
</dbReference>
<accession>A0ABY8VMI7</accession>
<dbReference type="SUPFAM" id="SSF56784">
    <property type="entry name" value="HAD-like"/>
    <property type="match status" value="1"/>
</dbReference>
<evidence type="ECO:0000256" key="3">
    <source>
        <dbReference type="ARBA" id="ARBA00022842"/>
    </source>
</evidence>
<dbReference type="EMBL" id="CP126970">
    <property type="protein sequence ID" value="WIM70876.1"/>
    <property type="molecule type" value="Genomic_DNA"/>
</dbReference>
<dbReference type="RefSeq" id="WP_284875456.1">
    <property type="nucleotide sequence ID" value="NZ_CP126970.1"/>
</dbReference>
<proteinExistence type="predicted"/>
<dbReference type="Gene3D" id="3.40.50.1000">
    <property type="entry name" value="HAD superfamily/HAD-like"/>
    <property type="match status" value="1"/>
</dbReference>
<dbReference type="NCBIfam" id="TIGR01549">
    <property type="entry name" value="HAD-SF-IA-v1"/>
    <property type="match status" value="1"/>
</dbReference>
<dbReference type="InterPro" id="IPR051400">
    <property type="entry name" value="HAD-like_hydrolase"/>
</dbReference>
<comment type="cofactor">
    <cofactor evidence="1">
        <name>Mg(2+)</name>
        <dbReference type="ChEBI" id="CHEBI:18420"/>
    </cofactor>
</comment>
<evidence type="ECO:0000256" key="2">
    <source>
        <dbReference type="ARBA" id="ARBA00022801"/>
    </source>
</evidence>
<dbReference type="Proteomes" id="UP001238805">
    <property type="component" value="Chromosome"/>
</dbReference>
<name>A0ABY8VMI7_9CORY</name>
<keyword evidence="3" id="KW-0460">Magnesium</keyword>
<sequence>MLIPAGTRAILYDLDGTLVDHDHAARAGVDAWCAELGLPDGQWDRWRDIERRWFTRFEQGRVSHLGQRIERCREFLGRPDLSDEEALAFYERYLTVYRASWRAFDDALPSLTQALSRGLHVGILTNGAETMQRRKLEATGLWLDGMVMLATVELGAPKPSPEAYSGAMSALGVGAGETVMIGDSWPNDVAGPRRAGMSAIYLLRDGVARERHVPRDEPVVSSLEQIVWE</sequence>
<evidence type="ECO:0000313" key="4">
    <source>
        <dbReference type="EMBL" id="WIM70876.1"/>
    </source>
</evidence>
<dbReference type="SFLD" id="SFLDS00003">
    <property type="entry name" value="Haloacid_Dehalogenase"/>
    <property type="match status" value="1"/>
</dbReference>
<dbReference type="GO" id="GO:0016787">
    <property type="term" value="F:hydrolase activity"/>
    <property type="evidence" value="ECO:0007669"/>
    <property type="project" value="UniProtKB-KW"/>
</dbReference>
<dbReference type="PANTHER" id="PTHR46470:SF4">
    <property type="entry name" value="5-AMINO-6-(5-PHOSPHO-D-RIBITYLAMINO)URACIL PHOSPHATASE YIGB"/>
    <property type="match status" value="1"/>
</dbReference>
<keyword evidence="5" id="KW-1185">Reference proteome</keyword>
<dbReference type="EC" id="3.1.3.-" evidence="4"/>
<dbReference type="InterPro" id="IPR036412">
    <property type="entry name" value="HAD-like_sf"/>
</dbReference>
<dbReference type="InterPro" id="IPR023214">
    <property type="entry name" value="HAD_sf"/>
</dbReference>
<dbReference type="InterPro" id="IPR006439">
    <property type="entry name" value="HAD-SF_hydro_IA"/>
</dbReference>